<comment type="similarity">
    <text evidence="9">Belongs to the 'phage' integrase family. XerC subfamily.</text>
</comment>
<evidence type="ECO:0000313" key="11">
    <source>
        <dbReference type="Proteomes" id="UP000195447"/>
    </source>
</evidence>
<proteinExistence type="inferred from homology"/>
<evidence type="ECO:0000256" key="6">
    <source>
        <dbReference type="ARBA" id="ARBA00023125"/>
    </source>
</evidence>
<keyword evidence="11" id="KW-1185">Reference proteome</keyword>
<dbReference type="SUPFAM" id="SSF56349">
    <property type="entry name" value="DNA breaking-rejoining enzymes"/>
    <property type="match status" value="1"/>
</dbReference>
<dbReference type="InterPro" id="IPR044068">
    <property type="entry name" value="CB"/>
</dbReference>
<dbReference type="PANTHER" id="PTHR30349:SF81">
    <property type="entry name" value="TYROSINE RECOMBINASE XERC"/>
    <property type="match status" value="1"/>
</dbReference>
<evidence type="ECO:0000256" key="8">
    <source>
        <dbReference type="ARBA" id="ARBA00023306"/>
    </source>
</evidence>
<sequence length="299" mass="35222">MNELIERFLQYIYRRNSQSEKTVDAYKRDLTQFKEYLESQGITNFEDVDRLTFMNFLMELRVLPDGTSAKNSTIARKISTYRSFYRYLNEYIGINANPLSSIKTPKNKRKIPDFLFLSEIENFLDTYDENDPIEFRDKTMFTMMYACGLRVSELVNLKWQDVDLNQRCVRILGKGNKERIVPFFKGFEKELKKYRLVYYEKYEKGDNHVFISQKGKGLTSRGVQFLMKKHAVNIGMDMDVHPHMFRHSFATHLLDNGADIRVVQELLGHASLSTTQIYTHVSTKQLKDVYQKAHPLAKQ</sequence>
<reference evidence="11" key="1">
    <citation type="submission" date="2017-04" db="EMBL/GenBank/DDBJ databases">
        <title>Function of individual gut microbiota members based on whole genome sequencing of pure cultures obtained from chicken caecum.</title>
        <authorList>
            <person name="Medvecky M."/>
            <person name="Cejkova D."/>
            <person name="Polansky O."/>
            <person name="Karasova D."/>
            <person name="Kubasova T."/>
            <person name="Cizek A."/>
            <person name="Rychlik I."/>
        </authorList>
    </citation>
    <scope>NUCLEOTIDE SEQUENCE [LARGE SCALE GENOMIC DNA]</scope>
    <source>
        <strain evidence="11">An178</strain>
    </source>
</reference>
<comment type="caution">
    <text evidence="10">The sequence shown here is derived from an EMBL/GenBank/DDBJ whole genome shotgun (WGS) entry which is preliminary data.</text>
</comment>
<dbReference type="GO" id="GO:0005737">
    <property type="term" value="C:cytoplasm"/>
    <property type="evidence" value="ECO:0007669"/>
    <property type="project" value="UniProtKB-SubCell"/>
</dbReference>
<organism evidence="10 11">
    <name type="scientific">Faecalitalea cylindroides</name>
    <dbReference type="NCBI Taxonomy" id="39483"/>
    <lineage>
        <taxon>Bacteria</taxon>
        <taxon>Bacillati</taxon>
        <taxon>Bacillota</taxon>
        <taxon>Erysipelotrichia</taxon>
        <taxon>Erysipelotrichales</taxon>
        <taxon>Erysipelotrichaceae</taxon>
        <taxon>Faecalitalea</taxon>
    </lineage>
</organism>
<keyword evidence="7 9" id="KW-0233">DNA recombination</keyword>
<accession>A0A1Y3VLC6</accession>
<dbReference type="GO" id="GO:0009037">
    <property type="term" value="F:tyrosine-based site-specific recombinase activity"/>
    <property type="evidence" value="ECO:0007669"/>
    <property type="project" value="UniProtKB-UniRule"/>
</dbReference>
<dbReference type="PROSITE" id="PS51898">
    <property type="entry name" value="TYR_RECOMBINASE"/>
    <property type="match status" value="1"/>
</dbReference>
<evidence type="ECO:0000256" key="2">
    <source>
        <dbReference type="ARBA" id="ARBA00022490"/>
    </source>
</evidence>
<keyword evidence="3 9" id="KW-0132">Cell division</keyword>
<gene>
    <name evidence="9" type="primary">xerC</name>
    <name evidence="10" type="ORF">B5F14_06170</name>
</gene>
<evidence type="ECO:0000256" key="9">
    <source>
        <dbReference type="HAMAP-Rule" id="MF_01808"/>
    </source>
</evidence>
<dbReference type="GO" id="GO:0007059">
    <property type="term" value="P:chromosome segregation"/>
    <property type="evidence" value="ECO:0007669"/>
    <property type="project" value="UniProtKB-UniRule"/>
</dbReference>
<dbReference type="InterPro" id="IPR002104">
    <property type="entry name" value="Integrase_catalytic"/>
</dbReference>
<evidence type="ECO:0000313" key="10">
    <source>
        <dbReference type="EMBL" id="OUP60349.1"/>
    </source>
</evidence>
<dbReference type="PANTHER" id="PTHR30349">
    <property type="entry name" value="PHAGE INTEGRASE-RELATED"/>
    <property type="match status" value="1"/>
</dbReference>
<dbReference type="Pfam" id="PF02899">
    <property type="entry name" value="Phage_int_SAM_1"/>
    <property type="match status" value="1"/>
</dbReference>
<dbReference type="CDD" id="cd00798">
    <property type="entry name" value="INT_XerDC_C"/>
    <property type="match status" value="1"/>
</dbReference>
<comment type="function">
    <text evidence="9">Site-specific tyrosine recombinase, which acts by catalyzing the cutting and rejoining of the recombining DNA molecules. The XerC-XerD complex is essential to convert dimers of the bacterial chromosome into monomers to permit their segregation at cell division. It also contributes to the segregational stability of plasmids.</text>
</comment>
<dbReference type="EMBL" id="NFKM01000010">
    <property type="protein sequence ID" value="OUP60349.1"/>
    <property type="molecule type" value="Genomic_DNA"/>
</dbReference>
<dbReference type="GO" id="GO:0006313">
    <property type="term" value="P:DNA transposition"/>
    <property type="evidence" value="ECO:0007669"/>
    <property type="project" value="UniProtKB-UniRule"/>
</dbReference>
<dbReference type="InterPro" id="IPR023009">
    <property type="entry name" value="Tyrosine_recombinase_XerC/XerD"/>
</dbReference>
<dbReference type="AlphaFoldDB" id="A0A1Y3VLC6"/>
<dbReference type="InterPro" id="IPR011010">
    <property type="entry name" value="DNA_brk_join_enz"/>
</dbReference>
<dbReference type="InterPro" id="IPR010998">
    <property type="entry name" value="Integrase_recombinase_N"/>
</dbReference>
<dbReference type="Gene3D" id="1.10.150.130">
    <property type="match status" value="1"/>
</dbReference>
<comment type="subunit">
    <text evidence="9">Forms a cyclic heterotetrameric complex composed of two molecules of XerC and two molecules of XerD.</text>
</comment>
<feature type="active site" evidence="9">
    <location>
        <position position="150"/>
    </location>
</feature>
<evidence type="ECO:0000256" key="3">
    <source>
        <dbReference type="ARBA" id="ARBA00022618"/>
    </source>
</evidence>
<feature type="active site" evidence="9">
    <location>
        <position position="174"/>
    </location>
</feature>
<dbReference type="Pfam" id="PF00589">
    <property type="entry name" value="Phage_integrase"/>
    <property type="match status" value="1"/>
</dbReference>
<evidence type="ECO:0000256" key="7">
    <source>
        <dbReference type="ARBA" id="ARBA00023172"/>
    </source>
</evidence>
<feature type="active site" evidence="9">
    <location>
        <position position="243"/>
    </location>
</feature>
<evidence type="ECO:0000256" key="4">
    <source>
        <dbReference type="ARBA" id="ARBA00022829"/>
    </source>
</evidence>
<dbReference type="GO" id="GO:0003677">
    <property type="term" value="F:DNA binding"/>
    <property type="evidence" value="ECO:0007669"/>
    <property type="project" value="UniProtKB-UniRule"/>
</dbReference>
<keyword evidence="8 9" id="KW-0131">Cell cycle</keyword>
<dbReference type="InterPro" id="IPR004107">
    <property type="entry name" value="Integrase_SAM-like_N"/>
</dbReference>
<comment type="subcellular location">
    <subcellularLocation>
        <location evidence="1 9">Cytoplasm</location>
    </subcellularLocation>
</comment>
<protein>
    <recommendedName>
        <fullName evidence="9">Tyrosine recombinase XerC</fullName>
    </recommendedName>
</protein>
<feature type="active site" description="O-(3'-phospho-DNA)-tyrosine intermediate" evidence="9">
    <location>
        <position position="278"/>
    </location>
</feature>
<dbReference type="HAMAP" id="MF_01808">
    <property type="entry name" value="Recomb_XerC_XerD"/>
    <property type="match status" value="1"/>
</dbReference>
<feature type="active site" evidence="9">
    <location>
        <position position="269"/>
    </location>
</feature>
<keyword evidence="4 9" id="KW-0159">Chromosome partition</keyword>
<dbReference type="GeneID" id="79876505"/>
<dbReference type="Proteomes" id="UP000195447">
    <property type="component" value="Unassembled WGS sequence"/>
</dbReference>
<feature type="active site" evidence="9">
    <location>
        <position position="246"/>
    </location>
</feature>
<dbReference type="NCBIfam" id="NF001399">
    <property type="entry name" value="PRK00283.1"/>
    <property type="match status" value="1"/>
</dbReference>
<keyword evidence="2 9" id="KW-0963">Cytoplasm</keyword>
<keyword evidence="6 9" id="KW-0238">DNA-binding</keyword>
<dbReference type="GO" id="GO:0051301">
    <property type="term" value="P:cell division"/>
    <property type="evidence" value="ECO:0007669"/>
    <property type="project" value="UniProtKB-KW"/>
</dbReference>
<dbReference type="InterPro" id="IPR013762">
    <property type="entry name" value="Integrase-like_cat_sf"/>
</dbReference>
<dbReference type="InterPro" id="IPR050090">
    <property type="entry name" value="Tyrosine_recombinase_XerCD"/>
</dbReference>
<dbReference type="RefSeq" id="WP_022355824.1">
    <property type="nucleotide sequence ID" value="NZ_CALVGX010000001.1"/>
</dbReference>
<dbReference type="PROSITE" id="PS51900">
    <property type="entry name" value="CB"/>
    <property type="match status" value="1"/>
</dbReference>
<dbReference type="NCBIfam" id="NF040815">
    <property type="entry name" value="recomb_XerA_Arch"/>
    <property type="match status" value="1"/>
</dbReference>
<evidence type="ECO:0000256" key="1">
    <source>
        <dbReference type="ARBA" id="ARBA00004496"/>
    </source>
</evidence>
<dbReference type="Gene3D" id="1.10.443.10">
    <property type="entry name" value="Intergrase catalytic core"/>
    <property type="match status" value="1"/>
</dbReference>
<name>A0A1Y3VLC6_9FIRM</name>
<keyword evidence="5 9" id="KW-0229">DNA integration</keyword>
<evidence type="ECO:0000256" key="5">
    <source>
        <dbReference type="ARBA" id="ARBA00022908"/>
    </source>
</evidence>